<dbReference type="EMBL" id="LR796345">
    <property type="protein sequence ID" value="CAB4138500.1"/>
    <property type="molecule type" value="Genomic_DNA"/>
</dbReference>
<name>A0A6J5M096_9CAUD</name>
<sequence>MQEKESKTKHHFYISLVKSFVRVGAGAVLISGNYILAGILLIAAEILGVVEEI</sequence>
<evidence type="ECO:0000256" key="1">
    <source>
        <dbReference type="SAM" id="Phobius"/>
    </source>
</evidence>
<keyword evidence="1" id="KW-0812">Transmembrane</keyword>
<gene>
    <name evidence="2" type="ORF">UFOVP331_73</name>
</gene>
<evidence type="ECO:0000313" key="2">
    <source>
        <dbReference type="EMBL" id="CAB4138500.1"/>
    </source>
</evidence>
<feature type="transmembrane region" description="Helical" evidence="1">
    <location>
        <begin position="20"/>
        <end position="44"/>
    </location>
</feature>
<keyword evidence="1" id="KW-1133">Transmembrane helix</keyword>
<organism evidence="2">
    <name type="scientific">uncultured Caudovirales phage</name>
    <dbReference type="NCBI Taxonomy" id="2100421"/>
    <lineage>
        <taxon>Viruses</taxon>
        <taxon>Duplodnaviria</taxon>
        <taxon>Heunggongvirae</taxon>
        <taxon>Uroviricota</taxon>
        <taxon>Caudoviricetes</taxon>
        <taxon>Peduoviridae</taxon>
        <taxon>Maltschvirus</taxon>
        <taxon>Maltschvirus maltsch</taxon>
    </lineage>
</organism>
<keyword evidence="1" id="KW-0472">Membrane</keyword>
<protein>
    <submittedName>
        <fullName evidence="2">Uncharacterized protein</fullName>
    </submittedName>
</protein>
<reference evidence="2" key="1">
    <citation type="submission" date="2020-04" db="EMBL/GenBank/DDBJ databases">
        <authorList>
            <person name="Chiriac C."/>
            <person name="Salcher M."/>
            <person name="Ghai R."/>
            <person name="Kavagutti S V."/>
        </authorList>
    </citation>
    <scope>NUCLEOTIDE SEQUENCE</scope>
</reference>
<proteinExistence type="predicted"/>
<accession>A0A6J5M096</accession>